<dbReference type="GO" id="GO:0016787">
    <property type="term" value="F:hydrolase activity"/>
    <property type="evidence" value="ECO:0007669"/>
    <property type="project" value="UniProtKB-KW"/>
</dbReference>
<keyword evidence="5" id="KW-0378">Hydrolase</keyword>
<keyword evidence="4" id="KW-0255">Endonuclease</keyword>
<organism evidence="8 9">
    <name type="scientific">Lithospermum erythrorhizon</name>
    <name type="common">Purple gromwell</name>
    <name type="synonym">Lithospermum officinale var. erythrorhizon</name>
    <dbReference type="NCBI Taxonomy" id="34254"/>
    <lineage>
        <taxon>Eukaryota</taxon>
        <taxon>Viridiplantae</taxon>
        <taxon>Streptophyta</taxon>
        <taxon>Embryophyta</taxon>
        <taxon>Tracheophyta</taxon>
        <taxon>Spermatophyta</taxon>
        <taxon>Magnoliopsida</taxon>
        <taxon>eudicotyledons</taxon>
        <taxon>Gunneridae</taxon>
        <taxon>Pentapetalae</taxon>
        <taxon>asterids</taxon>
        <taxon>lamiids</taxon>
        <taxon>Boraginales</taxon>
        <taxon>Boraginaceae</taxon>
        <taxon>Boraginoideae</taxon>
        <taxon>Lithospermeae</taxon>
        <taxon>Lithospermum</taxon>
    </lineage>
</organism>
<dbReference type="InterPro" id="IPR043502">
    <property type="entry name" value="DNA/RNA_pol_sf"/>
</dbReference>
<dbReference type="AlphaFoldDB" id="A0AAV3QAC1"/>
<comment type="caution">
    <text evidence="8">The sequence shown here is derived from an EMBL/GenBank/DDBJ whole genome shotgun (WGS) entry which is preliminary data.</text>
</comment>
<keyword evidence="2" id="KW-0548">Nucleotidyltransferase</keyword>
<feature type="domain" description="Reverse transcriptase RNase H-like" evidence="7">
    <location>
        <begin position="6"/>
        <end position="91"/>
    </location>
</feature>
<evidence type="ECO:0000256" key="4">
    <source>
        <dbReference type="ARBA" id="ARBA00022759"/>
    </source>
</evidence>
<dbReference type="PANTHER" id="PTHR48475:SF2">
    <property type="entry name" value="RIBONUCLEASE H"/>
    <property type="match status" value="1"/>
</dbReference>
<reference evidence="8 9" key="1">
    <citation type="submission" date="2024-01" db="EMBL/GenBank/DDBJ databases">
        <title>The complete chloroplast genome sequence of Lithospermum erythrorhizon: insights into the phylogenetic relationship among Boraginaceae species and the maternal lineages of purple gromwells.</title>
        <authorList>
            <person name="Okada T."/>
            <person name="Watanabe K."/>
        </authorList>
    </citation>
    <scope>NUCLEOTIDE SEQUENCE [LARGE SCALE GENOMIC DNA]</scope>
</reference>
<dbReference type="InterPro" id="IPR041373">
    <property type="entry name" value="RT_RNaseH"/>
</dbReference>
<evidence type="ECO:0000313" key="9">
    <source>
        <dbReference type="Proteomes" id="UP001454036"/>
    </source>
</evidence>
<evidence type="ECO:0000313" key="8">
    <source>
        <dbReference type="EMBL" id="GAA0161009.1"/>
    </source>
</evidence>
<protein>
    <recommendedName>
        <fullName evidence="7">Reverse transcriptase RNase H-like domain-containing protein</fullName>
    </recommendedName>
</protein>
<keyword evidence="6" id="KW-0695">RNA-directed DNA polymerase</keyword>
<dbReference type="Proteomes" id="UP001454036">
    <property type="component" value="Unassembled WGS sequence"/>
</dbReference>
<dbReference type="GO" id="GO:0003964">
    <property type="term" value="F:RNA-directed DNA polymerase activity"/>
    <property type="evidence" value="ECO:0007669"/>
    <property type="project" value="UniProtKB-KW"/>
</dbReference>
<evidence type="ECO:0000256" key="1">
    <source>
        <dbReference type="ARBA" id="ARBA00022679"/>
    </source>
</evidence>
<dbReference type="Pfam" id="PF17917">
    <property type="entry name" value="RT_RNaseH"/>
    <property type="match status" value="1"/>
</dbReference>
<evidence type="ECO:0000256" key="6">
    <source>
        <dbReference type="ARBA" id="ARBA00022918"/>
    </source>
</evidence>
<name>A0AAV3QAC1_LITER</name>
<evidence type="ECO:0000256" key="5">
    <source>
        <dbReference type="ARBA" id="ARBA00022801"/>
    </source>
</evidence>
<dbReference type="SUPFAM" id="SSF56672">
    <property type="entry name" value="DNA/RNA polymerases"/>
    <property type="match status" value="1"/>
</dbReference>
<dbReference type="EMBL" id="BAABME010004055">
    <property type="protein sequence ID" value="GAA0161009.1"/>
    <property type="molecule type" value="Genomic_DNA"/>
</dbReference>
<evidence type="ECO:0000259" key="7">
    <source>
        <dbReference type="Pfam" id="PF17917"/>
    </source>
</evidence>
<accession>A0AAV3QAC1</accession>
<keyword evidence="3" id="KW-0540">Nuclease</keyword>
<evidence type="ECO:0000256" key="2">
    <source>
        <dbReference type="ARBA" id="ARBA00022695"/>
    </source>
</evidence>
<sequence length="102" mass="11602">MSRPEPRERLQMYLAISDLAISSVLLREVEGVQKPIHYLSHVLRDADERYPIIDKVAFTLVISTRKLKAYFESHPIQVVTDQPLKRVLSSPALSGWLTTSAI</sequence>
<proteinExistence type="predicted"/>
<dbReference type="PANTHER" id="PTHR48475">
    <property type="entry name" value="RIBONUCLEASE H"/>
    <property type="match status" value="1"/>
</dbReference>
<dbReference type="GO" id="GO:0004519">
    <property type="term" value="F:endonuclease activity"/>
    <property type="evidence" value="ECO:0007669"/>
    <property type="project" value="UniProtKB-KW"/>
</dbReference>
<gene>
    <name evidence="8" type="ORF">LIER_17428</name>
</gene>
<evidence type="ECO:0000256" key="3">
    <source>
        <dbReference type="ARBA" id="ARBA00022722"/>
    </source>
</evidence>
<keyword evidence="1" id="KW-0808">Transferase</keyword>
<keyword evidence="9" id="KW-1185">Reference proteome</keyword>